<dbReference type="Proteomes" id="UP001219518">
    <property type="component" value="Unassembled WGS sequence"/>
</dbReference>
<dbReference type="Pfam" id="PF21787">
    <property type="entry name" value="TNP-like_RNaseH_N"/>
    <property type="match status" value="1"/>
</dbReference>
<protein>
    <submittedName>
        <fullName evidence="4">Transposable element P transposase</fullName>
    </submittedName>
</protein>
<evidence type="ECO:0000313" key="4">
    <source>
        <dbReference type="EMBL" id="KAK3909961.1"/>
    </source>
</evidence>
<dbReference type="EMBL" id="JAHWGI010000135">
    <property type="protein sequence ID" value="KAK3909961.1"/>
    <property type="molecule type" value="Genomic_DNA"/>
</dbReference>
<evidence type="ECO:0000313" key="5">
    <source>
        <dbReference type="Proteomes" id="UP001219518"/>
    </source>
</evidence>
<organism evidence="4 5">
    <name type="scientific">Frankliniella fusca</name>
    <dbReference type="NCBI Taxonomy" id="407009"/>
    <lineage>
        <taxon>Eukaryota</taxon>
        <taxon>Metazoa</taxon>
        <taxon>Ecdysozoa</taxon>
        <taxon>Arthropoda</taxon>
        <taxon>Hexapoda</taxon>
        <taxon>Insecta</taxon>
        <taxon>Pterygota</taxon>
        <taxon>Neoptera</taxon>
        <taxon>Paraneoptera</taxon>
        <taxon>Thysanoptera</taxon>
        <taxon>Terebrantia</taxon>
        <taxon>Thripoidea</taxon>
        <taxon>Thripidae</taxon>
        <taxon>Frankliniella</taxon>
    </lineage>
</organism>
<sequence length="435" mass="50009">MKAKSEKYQPGERHGCLLIDEIALESRTFFDSNTCQVHGLVDLGGFEGEADRDKRGDHALVVVFQPFKGQWVQCLGAFLRCRAVKSDKLHKIIIEAIGLTENSGFFVDCIFTDAATWNRSMWDLLGINQLSPSCEHPVDSSRELRFASDFPHLMKSLWTRMLDKKELKLPEGIVTLSHWKARLTLEETKGIKGVFSLKRDHIEPTNYQKMKVRLALQFFGGRVADGMQHYMRLGVPDLQDAGPTIQFIRRINDVVDAMNSQLPFQALKPDPDSKYHKVLLQFLSYLETINQMAKEKYDSVHRGRKPKPRKPWQPFVKYDDKMTTKVWLGLVVTIKNALSLVNYLAKDCHYLNLMTRRINQDSLEHFFGHIRGACGSNQHPDPRLFVNIYRLLMTYSRIKPPRGSNVTGGQVMDALELLRNERFKRRGGQETETRG</sequence>
<keyword evidence="5" id="KW-1185">Reference proteome</keyword>
<dbReference type="Pfam" id="PF21788">
    <property type="entry name" value="TNP-like_GBD"/>
    <property type="match status" value="1"/>
</dbReference>
<accession>A0AAE1GWA4</accession>
<dbReference type="AlphaFoldDB" id="A0AAE1GWA4"/>
<feature type="domain" description="Transposable element P transposase-like GTP-binding insertion" evidence="2">
    <location>
        <begin position="152"/>
        <end position="265"/>
    </location>
</feature>
<dbReference type="InterPro" id="IPR048366">
    <property type="entry name" value="TNP-like_GBD"/>
</dbReference>
<evidence type="ECO:0000259" key="3">
    <source>
        <dbReference type="Pfam" id="PF21789"/>
    </source>
</evidence>
<dbReference type="InterPro" id="IPR048365">
    <property type="entry name" value="TNP-like_RNaseH_N"/>
</dbReference>
<evidence type="ECO:0000259" key="2">
    <source>
        <dbReference type="Pfam" id="PF21788"/>
    </source>
</evidence>
<gene>
    <name evidence="4" type="ORF">KUF71_019970</name>
</gene>
<reference evidence="4" key="2">
    <citation type="journal article" date="2023" name="BMC Genomics">
        <title>Pest status, molecular evolution, and epigenetic factors derived from the genome assembly of Frankliniella fusca, a thysanopteran phytovirus vector.</title>
        <authorList>
            <person name="Catto M.A."/>
            <person name="Labadie P.E."/>
            <person name="Jacobson A.L."/>
            <person name="Kennedy G.G."/>
            <person name="Srinivasan R."/>
            <person name="Hunt B.G."/>
        </authorList>
    </citation>
    <scope>NUCLEOTIDE SEQUENCE</scope>
    <source>
        <strain evidence="4">PL_HMW_Pooled</strain>
    </source>
</reference>
<comment type="caution">
    <text evidence="4">The sequence shown here is derived from an EMBL/GenBank/DDBJ whole genome shotgun (WGS) entry which is preliminary data.</text>
</comment>
<name>A0AAE1GWA4_9NEOP</name>
<reference evidence="4" key="1">
    <citation type="submission" date="2021-07" db="EMBL/GenBank/DDBJ databases">
        <authorList>
            <person name="Catto M.A."/>
            <person name="Jacobson A."/>
            <person name="Kennedy G."/>
            <person name="Labadie P."/>
            <person name="Hunt B.G."/>
            <person name="Srinivasan R."/>
        </authorList>
    </citation>
    <scope>NUCLEOTIDE SEQUENCE</scope>
    <source>
        <strain evidence="4">PL_HMW_Pooled</strain>
        <tissue evidence="4">Head</tissue>
    </source>
</reference>
<feature type="domain" description="Transposable element P transposase-like RNase H C-terminal" evidence="3">
    <location>
        <begin position="358"/>
        <end position="390"/>
    </location>
</feature>
<evidence type="ECO:0000259" key="1">
    <source>
        <dbReference type="Pfam" id="PF21787"/>
    </source>
</evidence>
<dbReference type="InterPro" id="IPR048367">
    <property type="entry name" value="TNP-like_RNaseH_C"/>
</dbReference>
<proteinExistence type="predicted"/>
<dbReference type="Pfam" id="PF21789">
    <property type="entry name" value="TNP-like_RNaseH_C"/>
    <property type="match status" value="1"/>
</dbReference>
<feature type="domain" description="Transposable element P transposase-like RNase H" evidence="1">
    <location>
        <begin position="2"/>
        <end position="126"/>
    </location>
</feature>